<gene>
    <name evidence="5" type="ORF">ITX44_06065</name>
</gene>
<feature type="domain" description="N-acetyltransferase" evidence="4">
    <location>
        <begin position="6"/>
        <end position="170"/>
    </location>
</feature>
<dbReference type="Gene3D" id="3.40.630.30">
    <property type="match status" value="1"/>
</dbReference>
<dbReference type="InterPro" id="IPR051016">
    <property type="entry name" value="Diverse_Substrate_AcTransf"/>
</dbReference>
<dbReference type="PANTHER" id="PTHR10545:SF29">
    <property type="entry name" value="GH14572P-RELATED"/>
    <property type="match status" value="1"/>
</dbReference>
<sequence length="186" mass="19519">MTAAGYALRPATRADAAELARLYADHARYEKAAPPHPDAVAALLDAAAGPAPRAWALVAQPPGARGAPGGQLAGYAAYSLEFAAWSVREYVHLDCLYLDAEHRGKGVGAALLDEVAAHAGRLGAPRVEWQTPDWNEGAVRFYRRYGARGLAKVRFSLPLPAPVPPADPAPGGSVSRTPTPPPGDQQ</sequence>
<evidence type="ECO:0000259" key="4">
    <source>
        <dbReference type="PROSITE" id="PS51186"/>
    </source>
</evidence>
<dbReference type="PROSITE" id="PS51186">
    <property type="entry name" value="GNAT"/>
    <property type="match status" value="1"/>
</dbReference>
<evidence type="ECO:0000313" key="5">
    <source>
        <dbReference type="EMBL" id="MBM9504106.1"/>
    </source>
</evidence>
<evidence type="ECO:0000256" key="1">
    <source>
        <dbReference type="ARBA" id="ARBA00022679"/>
    </source>
</evidence>
<evidence type="ECO:0000256" key="3">
    <source>
        <dbReference type="SAM" id="MobiDB-lite"/>
    </source>
</evidence>
<dbReference type="Pfam" id="PF00583">
    <property type="entry name" value="Acetyltransf_1"/>
    <property type="match status" value="1"/>
</dbReference>
<proteinExistence type="predicted"/>
<accession>A0ABS2TM78</accession>
<evidence type="ECO:0000313" key="6">
    <source>
        <dbReference type="Proteomes" id="UP000749040"/>
    </source>
</evidence>
<keyword evidence="6" id="KW-1185">Reference proteome</keyword>
<comment type="caution">
    <text evidence="5">The sequence shown here is derived from an EMBL/GenBank/DDBJ whole genome shotgun (WGS) entry which is preliminary data.</text>
</comment>
<reference evidence="5 6" key="1">
    <citation type="submission" date="2021-01" db="EMBL/GenBank/DDBJ databases">
        <title>Streptomyces acididurans sp. nov., isolated from a peat swamp forest soil.</title>
        <authorList>
            <person name="Chantavorakit T."/>
            <person name="Duangmal K."/>
        </authorList>
    </citation>
    <scope>NUCLEOTIDE SEQUENCE [LARGE SCALE GENOMIC DNA]</scope>
    <source>
        <strain evidence="5 6">KK5PA1</strain>
    </source>
</reference>
<keyword evidence="1" id="KW-0808">Transferase</keyword>
<organism evidence="5 6">
    <name type="scientific">Actinacidiphila acididurans</name>
    <dbReference type="NCBI Taxonomy" id="2784346"/>
    <lineage>
        <taxon>Bacteria</taxon>
        <taxon>Bacillati</taxon>
        <taxon>Actinomycetota</taxon>
        <taxon>Actinomycetes</taxon>
        <taxon>Kitasatosporales</taxon>
        <taxon>Streptomycetaceae</taxon>
        <taxon>Actinacidiphila</taxon>
    </lineage>
</organism>
<dbReference type="Proteomes" id="UP000749040">
    <property type="component" value="Unassembled WGS sequence"/>
</dbReference>
<evidence type="ECO:0000256" key="2">
    <source>
        <dbReference type="ARBA" id="ARBA00023315"/>
    </source>
</evidence>
<feature type="region of interest" description="Disordered" evidence="3">
    <location>
        <begin position="161"/>
        <end position="186"/>
    </location>
</feature>
<dbReference type="SUPFAM" id="SSF55729">
    <property type="entry name" value="Acyl-CoA N-acyltransferases (Nat)"/>
    <property type="match status" value="1"/>
</dbReference>
<protein>
    <submittedName>
        <fullName evidence="5">GNAT family N-acetyltransferase</fullName>
    </submittedName>
</protein>
<keyword evidence="2" id="KW-0012">Acyltransferase</keyword>
<name>A0ABS2TM78_9ACTN</name>
<dbReference type="PANTHER" id="PTHR10545">
    <property type="entry name" value="DIAMINE N-ACETYLTRANSFERASE"/>
    <property type="match status" value="1"/>
</dbReference>
<dbReference type="InterPro" id="IPR016181">
    <property type="entry name" value="Acyl_CoA_acyltransferase"/>
</dbReference>
<dbReference type="CDD" id="cd04301">
    <property type="entry name" value="NAT_SF"/>
    <property type="match status" value="1"/>
</dbReference>
<dbReference type="InterPro" id="IPR000182">
    <property type="entry name" value="GNAT_dom"/>
</dbReference>
<dbReference type="EMBL" id="JADKYB010000003">
    <property type="protein sequence ID" value="MBM9504106.1"/>
    <property type="molecule type" value="Genomic_DNA"/>
</dbReference>